<organism evidence="2">
    <name type="scientific">viral metagenome</name>
    <dbReference type="NCBI Taxonomy" id="1070528"/>
    <lineage>
        <taxon>unclassified sequences</taxon>
        <taxon>metagenomes</taxon>
        <taxon>organismal metagenomes</taxon>
    </lineage>
</organism>
<keyword evidence="1" id="KW-0472">Membrane</keyword>
<proteinExistence type="predicted"/>
<keyword evidence="1" id="KW-1133">Transmembrane helix</keyword>
<accession>A0A6C0B0L9</accession>
<sequence>MDISQYQKERADELKKFRKEYSELRSVYSQLLMQAVYETDPGKQAELVKQILSTNSGLAQHVREFIQSSNGKFDPALISELTADIIRYQKEFKDIQTASDKTVALQNILNKEKIQLNDLHSQFNIWLGVFLGAIVVILILIFKTSLSQLSQATESLMSNTSMTDSGDLLQQSFPDERFYRISPV</sequence>
<name>A0A6C0B0L9_9ZZZZ</name>
<protein>
    <submittedName>
        <fullName evidence="2">Uncharacterized protein</fullName>
    </submittedName>
</protein>
<reference evidence="2" key="1">
    <citation type="journal article" date="2020" name="Nature">
        <title>Giant virus diversity and host interactions through global metagenomics.</title>
        <authorList>
            <person name="Schulz F."/>
            <person name="Roux S."/>
            <person name="Paez-Espino D."/>
            <person name="Jungbluth S."/>
            <person name="Walsh D.A."/>
            <person name="Denef V.J."/>
            <person name="McMahon K.D."/>
            <person name="Konstantinidis K.T."/>
            <person name="Eloe-Fadrosh E.A."/>
            <person name="Kyrpides N.C."/>
            <person name="Woyke T."/>
        </authorList>
    </citation>
    <scope>NUCLEOTIDE SEQUENCE</scope>
    <source>
        <strain evidence="2">GVMAG-M-3300009185-36</strain>
    </source>
</reference>
<dbReference type="EMBL" id="MN739048">
    <property type="protein sequence ID" value="QHS85775.1"/>
    <property type="molecule type" value="Genomic_DNA"/>
</dbReference>
<evidence type="ECO:0000256" key="1">
    <source>
        <dbReference type="SAM" id="Phobius"/>
    </source>
</evidence>
<feature type="transmembrane region" description="Helical" evidence="1">
    <location>
        <begin position="123"/>
        <end position="142"/>
    </location>
</feature>
<keyword evidence="1" id="KW-0812">Transmembrane</keyword>
<evidence type="ECO:0000313" key="2">
    <source>
        <dbReference type="EMBL" id="QHS85775.1"/>
    </source>
</evidence>
<dbReference type="AlphaFoldDB" id="A0A6C0B0L9"/>